<sequence length="113" mass="12657">MYRLPLRVTVPCAAHTHKQHRPPSLQSTAHCPPALPHCYHPHTAAHRTHTVTATRYPNRESIAARKTHLHTQAQLLHKTTTTMPKESKPRAARKTPVAKKGAKKGISSCLLWD</sequence>
<evidence type="ECO:0000313" key="3">
    <source>
        <dbReference type="Proteomes" id="UP000033140"/>
    </source>
</evidence>
<dbReference type="AlphaFoldDB" id="A0A0E9NCV9"/>
<proteinExistence type="predicted"/>
<reference evidence="2 3" key="3">
    <citation type="journal article" date="2015" name="Genome Announc.">
        <title>Draft Genome Sequence of the Archiascomycetous Yeast Saitoella complicata.</title>
        <authorList>
            <person name="Yamauchi K."/>
            <person name="Kondo S."/>
            <person name="Hamamoto M."/>
            <person name="Takahashi Y."/>
            <person name="Ogura Y."/>
            <person name="Hayashi T."/>
            <person name="Nishida H."/>
        </authorList>
    </citation>
    <scope>NUCLEOTIDE SEQUENCE [LARGE SCALE GENOMIC DNA]</scope>
    <source>
        <strain evidence="2 3">NRRL Y-17804</strain>
    </source>
</reference>
<feature type="region of interest" description="Disordered" evidence="1">
    <location>
        <begin position="78"/>
        <end position="113"/>
    </location>
</feature>
<reference evidence="2 3" key="1">
    <citation type="journal article" date="2011" name="J. Gen. Appl. Microbiol.">
        <title>Draft genome sequencing of the enigmatic yeast Saitoella complicata.</title>
        <authorList>
            <person name="Nishida H."/>
            <person name="Hamamoto M."/>
            <person name="Sugiyama J."/>
        </authorList>
    </citation>
    <scope>NUCLEOTIDE SEQUENCE [LARGE SCALE GENOMIC DNA]</scope>
    <source>
        <strain evidence="2 3">NRRL Y-17804</strain>
    </source>
</reference>
<name>A0A0E9NCV9_SAICN</name>
<evidence type="ECO:0000256" key="1">
    <source>
        <dbReference type="SAM" id="MobiDB-lite"/>
    </source>
</evidence>
<gene>
    <name evidence="2" type="ORF">G7K_1873-t1</name>
</gene>
<dbReference type="Proteomes" id="UP000033140">
    <property type="component" value="Unassembled WGS sequence"/>
</dbReference>
<accession>A0A0E9NCV9</accession>
<comment type="caution">
    <text evidence="2">The sequence shown here is derived from an EMBL/GenBank/DDBJ whole genome shotgun (WGS) entry which is preliminary data.</text>
</comment>
<feature type="compositionally biased region" description="Basic residues" evidence="1">
    <location>
        <begin position="90"/>
        <end position="103"/>
    </location>
</feature>
<dbReference type="EMBL" id="BACD03000010">
    <property type="protein sequence ID" value="GAO47674.1"/>
    <property type="molecule type" value="Genomic_DNA"/>
</dbReference>
<keyword evidence="3" id="KW-1185">Reference proteome</keyword>
<protein>
    <submittedName>
        <fullName evidence="2">Uncharacterized protein</fullName>
    </submittedName>
</protein>
<reference evidence="2 3" key="2">
    <citation type="journal article" date="2014" name="J. Gen. Appl. Microbiol.">
        <title>The early diverging ascomycetous budding yeast Saitoella complicata has three histone deacetylases belonging to the Clr6, Hos2, and Rpd3 lineages.</title>
        <authorList>
            <person name="Nishida H."/>
            <person name="Matsumoto T."/>
            <person name="Kondo S."/>
            <person name="Hamamoto M."/>
            <person name="Yoshikawa H."/>
        </authorList>
    </citation>
    <scope>NUCLEOTIDE SEQUENCE [LARGE SCALE GENOMIC DNA]</scope>
    <source>
        <strain evidence="2 3">NRRL Y-17804</strain>
    </source>
</reference>
<evidence type="ECO:0000313" key="2">
    <source>
        <dbReference type="EMBL" id="GAO47674.1"/>
    </source>
</evidence>
<organism evidence="2 3">
    <name type="scientific">Saitoella complicata (strain BCRC 22490 / CBS 7301 / JCM 7358 / NBRC 10748 / NRRL Y-17804)</name>
    <dbReference type="NCBI Taxonomy" id="698492"/>
    <lineage>
        <taxon>Eukaryota</taxon>
        <taxon>Fungi</taxon>
        <taxon>Dikarya</taxon>
        <taxon>Ascomycota</taxon>
        <taxon>Taphrinomycotina</taxon>
        <taxon>Taphrinomycotina incertae sedis</taxon>
        <taxon>Saitoella</taxon>
    </lineage>
</organism>